<name>A0AAN9L6H1_CANGL</name>
<evidence type="ECO:0000313" key="2">
    <source>
        <dbReference type="Proteomes" id="UP001367508"/>
    </source>
</evidence>
<comment type="caution">
    <text evidence="1">The sequence shown here is derived from an EMBL/GenBank/DDBJ whole genome shotgun (WGS) entry which is preliminary data.</text>
</comment>
<dbReference type="AlphaFoldDB" id="A0AAN9L6H1"/>
<reference evidence="1 2" key="1">
    <citation type="submission" date="2024-01" db="EMBL/GenBank/DDBJ databases">
        <title>The genomes of 5 underutilized Papilionoideae crops provide insights into root nodulation and disease resistanc.</title>
        <authorList>
            <person name="Jiang F."/>
        </authorList>
    </citation>
    <scope>NUCLEOTIDE SEQUENCE [LARGE SCALE GENOMIC DNA]</scope>
    <source>
        <strain evidence="1">LVBAO_FW01</strain>
        <tissue evidence="1">Leaves</tissue>
    </source>
</reference>
<keyword evidence="2" id="KW-1185">Reference proteome</keyword>
<organism evidence="1 2">
    <name type="scientific">Canavalia gladiata</name>
    <name type="common">Sword bean</name>
    <name type="synonym">Dolichos gladiatus</name>
    <dbReference type="NCBI Taxonomy" id="3824"/>
    <lineage>
        <taxon>Eukaryota</taxon>
        <taxon>Viridiplantae</taxon>
        <taxon>Streptophyta</taxon>
        <taxon>Embryophyta</taxon>
        <taxon>Tracheophyta</taxon>
        <taxon>Spermatophyta</taxon>
        <taxon>Magnoliopsida</taxon>
        <taxon>eudicotyledons</taxon>
        <taxon>Gunneridae</taxon>
        <taxon>Pentapetalae</taxon>
        <taxon>rosids</taxon>
        <taxon>fabids</taxon>
        <taxon>Fabales</taxon>
        <taxon>Fabaceae</taxon>
        <taxon>Papilionoideae</taxon>
        <taxon>50 kb inversion clade</taxon>
        <taxon>NPAAA clade</taxon>
        <taxon>indigoferoid/millettioid clade</taxon>
        <taxon>Phaseoleae</taxon>
        <taxon>Canavalia</taxon>
    </lineage>
</organism>
<dbReference type="EMBL" id="JAYMYQ010000005">
    <property type="protein sequence ID" value="KAK7328648.1"/>
    <property type="molecule type" value="Genomic_DNA"/>
</dbReference>
<proteinExistence type="predicted"/>
<evidence type="ECO:0000313" key="1">
    <source>
        <dbReference type="EMBL" id="KAK7328648.1"/>
    </source>
</evidence>
<gene>
    <name evidence="1" type="ORF">VNO77_22762</name>
</gene>
<dbReference type="Proteomes" id="UP001367508">
    <property type="component" value="Unassembled WGS sequence"/>
</dbReference>
<sequence length="119" mass="13425">MRCTMKLFLQAMQSLIDGSRICLLVMTHRQLCSGKYPSNESPPSAVVVSALLGIDPFSLQSCDKDEMKKEFRKLWVAFQDSTIYTYCSAMKVRYTSTTDPSFSSDVHIGRGMRVVLTQI</sequence>
<accession>A0AAN9L6H1</accession>
<protein>
    <submittedName>
        <fullName evidence="1">Uncharacterized protein</fullName>
    </submittedName>
</protein>